<dbReference type="InterPro" id="IPR019747">
    <property type="entry name" value="FERM_CS"/>
</dbReference>
<sequence>MPLPFGLKLKRTRRYTVSSKSCLVARIQLLNNEFVEFTLSVESTGQESLEAVAQRLELREITYFSLWYYNKQNQRRWVDLEKPLKKQLDKHALEPTVYFGVVFYVPSVSQLQQEITRYQYYLQLKKDILEGNIPCTLEQAIQLAGLAVQADFGDFDQYESQDFLQKFALLPVEWLQDEKVLEEATQKVALLHQKYRGLTAPDAEMLYMQEVERMDGYGEESYPAKDSQGSDISIGACLEGVFVKHKNGRPPVVFRWHDIANMSHNKSFFALELANKEETIQFQTEDMETAKYVWRLCVARHKFYRLNQCSLQTQTVIVNPVRRRSSSRMSLPKPQPYAMAAPPQLHYNGHYTEPYTSSLDNLFVTNQNGFYGHSQTSLDRAQVELGGRVRNGSVYSAHSTSSLNSPQPYLQPSPGSSNPSITGSDVLRPDYVPSHRHSALIPPSYRPTPDYETVMKQLQRGVAPAERQSRSLRNLSLVYSQPEIREHARPGSPPTGKNSLRLSGLLWGQRGSPEVSLVGSVCPCLCGCSLNCCAVTSGDWRVILGCFTETKNPSTPDVFKRETESAESPRKAPGRKMQLLHTRCDKARWFKQFVIHLRQTRKQHNIISSWHWCRFRVRVSTLGHLAAWLRLRSAQASVSQVPLCPGSWGLCLQFLPVSILRPEGASNLWSWPSVLLDPLRCPGSSAESEDLDLGSPKVRLPPSLAGRPPVPGIEPASPASADRLPTTEPPGKPPPTPRPGLFKKGRSYLKNGNGSRGLGIGTGPKSERLGCESGPCRSLVLSQGARPFTPSPSAPPSETQDGHPSSGMKKSRGDAKKIGPLKLAALNGLSLSRLPLPDEEKDVPARATNDERCKILEQRLEQGMVFTEYERILKKRLVDGECSTARLPENAERNRFQDVLPYDDARVELVPTKENNTGYINASHIKVSVSGIEWDYIATQGPLQNTCPDFWQMVWEQGIAIIAMVTAEEEGGREKSFRYWPRLGSRHNTVTYGRFKITTRFRTDSGCYATTGLKMKHLLSGQERTIWHLQYTDWPEHGCPEDLKGFLSYLEEIQSVRRHTNSTSEPKSPNPPLLVHCSAGVGRTGVVILSEIMIACLEHNEALDVPRVLDMLRRQRMLMVQTLCQYTFVYRVLIQFLRSSRLI</sequence>
<keyword evidence="5 8" id="KW-0378">Hydrolase</keyword>
<evidence type="ECO:0000256" key="7">
    <source>
        <dbReference type="ARBA" id="ARBA00023212"/>
    </source>
</evidence>
<dbReference type="Gene3D" id="3.90.190.10">
    <property type="entry name" value="Protein tyrosine phosphatase superfamily"/>
    <property type="match status" value="1"/>
</dbReference>
<dbReference type="Pfam" id="PF00373">
    <property type="entry name" value="FERM_M"/>
    <property type="match status" value="1"/>
</dbReference>
<dbReference type="Pfam" id="PF09380">
    <property type="entry name" value="FERM_C"/>
    <property type="match status" value="1"/>
</dbReference>
<comment type="catalytic activity">
    <reaction evidence="8">
        <text>O-phospho-L-tyrosyl-[protein] + H2O = L-tyrosyl-[protein] + phosphate</text>
        <dbReference type="Rhea" id="RHEA:10684"/>
        <dbReference type="Rhea" id="RHEA-COMP:10136"/>
        <dbReference type="Rhea" id="RHEA-COMP:20101"/>
        <dbReference type="ChEBI" id="CHEBI:15377"/>
        <dbReference type="ChEBI" id="CHEBI:43474"/>
        <dbReference type="ChEBI" id="CHEBI:46858"/>
        <dbReference type="ChEBI" id="CHEBI:61978"/>
        <dbReference type="EC" id="3.1.3.48"/>
    </reaction>
</comment>
<comment type="subcellular location">
    <subcellularLocation>
        <location evidence="1 8">Cytoplasm</location>
        <location evidence="1 8">Cytoskeleton</location>
    </subcellularLocation>
</comment>
<dbReference type="InterPro" id="IPR000242">
    <property type="entry name" value="PTP_cat"/>
</dbReference>
<feature type="compositionally biased region" description="Polar residues" evidence="10">
    <location>
        <begin position="395"/>
        <end position="423"/>
    </location>
</feature>
<feature type="domain" description="Tyrosine-protein phosphatase" evidence="11">
    <location>
        <begin position="865"/>
        <end position="1136"/>
    </location>
</feature>
<dbReference type="SUPFAM" id="SSF52799">
    <property type="entry name" value="(Phosphotyrosine protein) phosphatases II"/>
    <property type="match status" value="1"/>
</dbReference>
<dbReference type="GO" id="GO:0004725">
    <property type="term" value="F:protein tyrosine phosphatase activity"/>
    <property type="evidence" value="ECO:0007669"/>
    <property type="project" value="UniProtKB-UniRule"/>
</dbReference>
<dbReference type="InterPro" id="IPR029021">
    <property type="entry name" value="Prot-tyrosine_phosphatase-like"/>
</dbReference>
<dbReference type="PANTHER" id="PTHR45706:SF3">
    <property type="entry name" value="TYROSINE-PROTEIN PHOSPHATASE NON-RECEPTOR TYPE 21"/>
    <property type="match status" value="1"/>
</dbReference>
<organism evidence="14 15">
    <name type="scientific">Bos mutus</name>
    <name type="common">wild yak</name>
    <dbReference type="NCBI Taxonomy" id="72004"/>
    <lineage>
        <taxon>Eukaryota</taxon>
        <taxon>Metazoa</taxon>
        <taxon>Chordata</taxon>
        <taxon>Craniata</taxon>
        <taxon>Vertebrata</taxon>
        <taxon>Euteleostomi</taxon>
        <taxon>Mammalia</taxon>
        <taxon>Eutheria</taxon>
        <taxon>Laurasiatheria</taxon>
        <taxon>Artiodactyla</taxon>
        <taxon>Ruminantia</taxon>
        <taxon>Pecora</taxon>
        <taxon>Bovidae</taxon>
        <taxon>Bovinae</taxon>
        <taxon>Bos</taxon>
    </lineage>
</organism>
<dbReference type="SMART" id="SM00295">
    <property type="entry name" value="B41"/>
    <property type="match status" value="1"/>
</dbReference>
<evidence type="ECO:0000256" key="8">
    <source>
        <dbReference type="PIRNR" id="PIRNR000934"/>
    </source>
</evidence>
<dbReference type="FunFam" id="1.20.80.10:FF:000014">
    <property type="entry name" value="Tyrosine-protein phosphatase non-receptor type"/>
    <property type="match status" value="1"/>
</dbReference>
<dbReference type="PIRSF" id="PIRSF000934">
    <property type="entry name" value="Tyr-Ptase_nr14"/>
    <property type="match status" value="1"/>
</dbReference>
<keyword evidence="7 8" id="KW-0206">Cytoskeleton</keyword>
<feature type="compositionally biased region" description="Pro residues" evidence="10">
    <location>
        <begin position="727"/>
        <end position="738"/>
    </location>
</feature>
<dbReference type="SUPFAM" id="SSF54236">
    <property type="entry name" value="Ubiquitin-like"/>
    <property type="match status" value="1"/>
</dbReference>
<dbReference type="InterPro" id="IPR035963">
    <property type="entry name" value="FERM_2"/>
</dbReference>
<evidence type="ECO:0000313" key="15">
    <source>
        <dbReference type="Proteomes" id="UP000011080"/>
    </source>
</evidence>
<feature type="region of interest" description="Disordered" evidence="10">
    <location>
        <begin position="395"/>
        <end position="429"/>
    </location>
</feature>
<dbReference type="Gene3D" id="2.30.29.30">
    <property type="entry name" value="Pleckstrin-homology domain (PH domain)/Phosphotyrosine-binding domain (PTB)"/>
    <property type="match status" value="1"/>
</dbReference>
<keyword evidence="3 8" id="KW-0963">Cytoplasm</keyword>
<dbReference type="SMART" id="SM00194">
    <property type="entry name" value="PTPc"/>
    <property type="match status" value="1"/>
</dbReference>
<dbReference type="CDD" id="cd14473">
    <property type="entry name" value="FERM_B-lobe"/>
    <property type="match status" value="1"/>
</dbReference>
<evidence type="ECO:0000256" key="1">
    <source>
        <dbReference type="ARBA" id="ARBA00004245"/>
    </source>
</evidence>
<dbReference type="PRINTS" id="PR00935">
    <property type="entry name" value="BAND41"/>
</dbReference>
<comment type="similarity">
    <text evidence="2 8">Belongs to the protein-tyrosine phosphatase family. Non-receptor class subfamily.</text>
</comment>
<dbReference type="Gene3D" id="3.10.20.90">
    <property type="entry name" value="Phosphatidylinositol 3-kinase Catalytic Subunit, Chain A, domain 1"/>
    <property type="match status" value="1"/>
</dbReference>
<feature type="domain" description="Tyrosine specific protein phosphatases" evidence="12">
    <location>
        <begin position="1047"/>
        <end position="1127"/>
    </location>
</feature>
<dbReference type="PROSITE" id="PS00660">
    <property type="entry name" value="FERM_1"/>
    <property type="match status" value="1"/>
</dbReference>
<dbReference type="InterPro" id="IPR029071">
    <property type="entry name" value="Ubiquitin-like_domsf"/>
</dbReference>
<dbReference type="PROSITE" id="PS50055">
    <property type="entry name" value="TYR_PHOSPHATASE_PTP"/>
    <property type="match status" value="1"/>
</dbReference>
<evidence type="ECO:0000256" key="4">
    <source>
        <dbReference type="ARBA" id="ARBA00022553"/>
    </source>
</evidence>
<dbReference type="Gene3D" id="1.20.80.10">
    <property type="match status" value="1"/>
</dbReference>
<dbReference type="PROSITE" id="PS00383">
    <property type="entry name" value="TYR_PHOSPHATASE_1"/>
    <property type="match status" value="1"/>
</dbReference>
<dbReference type="InterPro" id="IPR019749">
    <property type="entry name" value="Band_41_domain"/>
</dbReference>
<dbReference type="InterPro" id="IPR019748">
    <property type="entry name" value="FERM_central"/>
</dbReference>
<keyword evidence="4" id="KW-0597">Phosphoprotein</keyword>
<dbReference type="PROSITE" id="PS50056">
    <property type="entry name" value="TYR_PHOSPHATASE_2"/>
    <property type="match status" value="1"/>
</dbReference>
<feature type="domain" description="FERM" evidence="13">
    <location>
        <begin position="23"/>
        <end position="308"/>
    </location>
</feature>
<dbReference type="InterPro" id="IPR000299">
    <property type="entry name" value="FERM_domain"/>
</dbReference>
<dbReference type="FunFam" id="2.30.29.30:FF:000149">
    <property type="entry name" value="Tyrosine-protein phosphatase non-receptor type"/>
    <property type="match status" value="1"/>
</dbReference>
<keyword evidence="6 8" id="KW-0904">Protein phosphatase</keyword>
<dbReference type="Proteomes" id="UP000011080">
    <property type="component" value="Unassembled WGS sequence"/>
</dbReference>
<dbReference type="InterPro" id="IPR016130">
    <property type="entry name" value="Tyr_Pase_AS"/>
</dbReference>
<evidence type="ECO:0000256" key="6">
    <source>
        <dbReference type="ARBA" id="ARBA00022912"/>
    </source>
</evidence>
<dbReference type="PRINTS" id="PR00700">
    <property type="entry name" value="PRTYPHPHTASE"/>
</dbReference>
<dbReference type="PANTHER" id="PTHR45706">
    <property type="entry name" value="TYROSINE-PROTEIN PHOSPHATASE"/>
    <property type="match status" value="1"/>
</dbReference>
<dbReference type="Pfam" id="PF00102">
    <property type="entry name" value="Y_phosphatase"/>
    <property type="match status" value="1"/>
</dbReference>
<dbReference type="InterPro" id="IPR003595">
    <property type="entry name" value="Tyr_Pase_cat"/>
</dbReference>
<dbReference type="GO" id="GO:0005737">
    <property type="term" value="C:cytoplasm"/>
    <property type="evidence" value="ECO:0007669"/>
    <property type="project" value="UniProtKB-UniRule"/>
</dbReference>
<evidence type="ECO:0000256" key="9">
    <source>
        <dbReference type="PIRSR" id="PIRSR000934-1"/>
    </source>
</evidence>
<dbReference type="SMART" id="SM00404">
    <property type="entry name" value="PTPc_motif"/>
    <property type="match status" value="1"/>
</dbReference>
<dbReference type="FunFam" id="3.10.20.90:FF:000039">
    <property type="entry name" value="Tyrosine-protein phosphatase non-receptor type"/>
    <property type="match status" value="1"/>
</dbReference>
<dbReference type="InterPro" id="IPR014352">
    <property type="entry name" value="FERM/acyl-CoA-bd_prot_sf"/>
</dbReference>
<dbReference type="Pfam" id="PF09379">
    <property type="entry name" value="FERM_N"/>
    <property type="match status" value="1"/>
</dbReference>
<accession>L8IGV3</accession>
<gene>
    <name evidence="14" type="ORF">M91_03419</name>
</gene>
<evidence type="ECO:0000256" key="2">
    <source>
        <dbReference type="ARBA" id="ARBA00009649"/>
    </source>
</evidence>
<keyword evidence="14" id="KW-0675">Receptor</keyword>
<evidence type="ECO:0000259" key="12">
    <source>
        <dbReference type="PROSITE" id="PS50056"/>
    </source>
</evidence>
<dbReference type="InterPro" id="IPR018980">
    <property type="entry name" value="FERM_PH-like_C"/>
</dbReference>
<dbReference type="InterPro" id="IPR011993">
    <property type="entry name" value="PH-like_dom_sf"/>
</dbReference>
<dbReference type="FunFam" id="3.90.190.10:FF:000030">
    <property type="entry name" value="Tyrosine-protein phosphatase non-receptor type"/>
    <property type="match status" value="1"/>
</dbReference>
<dbReference type="SUPFAM" id="SSF47031">
    <property type="entry name" value="Second domain of FERM"/>
    <property type="match status" value="1"/>
</dbReference>
<dbReference type="SUPFAM" id="SSF50729">
    <property type="entry name" value="PH domain-like"/>
    <property type="match status" value="1"/>
</dbReference>
<dbReference type="PROSITE" id="PS50057">
    <property type="entry name" value="FERM_3"/>
    <property type="match status" value="1"/>
</dbReference>
<reference evidence="14 15" key="1">
    <citation type="journal article" date="2012" name="Nat. Genet.">
        <title>The yak genome and adaptation to life at high altitude.</title>
        <authorList>
            <person name="Qiu Q."/>
            <person name="Zhang G."/>
            <person name="Ma T."/>
            <person name="Qian W."/>
            <person name="Wang J."/>
            <person name="Ye Z."/>
            <person name="Cao C."/>
            <person name="Hu Q."/>
            <person name="Kim J."/>
            <person name="Larkin D.M."/>
            <person name="Auvil L."/>
            <person name="Capitanu B."/>
            <person name="Ma J."/>
            <person name="Lewin H.A."/>
            <person name="Qian X."/>
            <person name="Lang Y."/>
            <person name="Zhou R."/>
            <person name="Wang L."/>
            <person name="Wang K."/>
            <person name="Xia J."/>
            <person name="Liao S."/>
            <person name="Pan S."/>
            <person name="Lu X."/>
            <person name="Hou H."/>
            <person name="Wang Y."/>
            <person name="Zang X."/>
            <person name="Yin Y."/>
            <person name="Ma H."/>
            <person name="Zhang J."/>
            <person name="Wang Z."/>
            <person name="Zhang Y."/>
            <person name="Zhang D."/>
            <person name="Yonezawa T."/>
            <person name="Hasegawa M."/>
            <person name="Zhong Y."/>
            <person name="Liu W."/>
            <person name="Zhang Y."/>
            <person name="Huang Z."/>
            <person name="Zhang S."/>
            <person name="Long R."/>
            <person name="Yang H."/>
            <person name="Wang J."/>
            <person name="Lenstra J.A."/>
            <person name="Cooper D.N."/>
            <person name="Wu Y."/>
            <person name="Wang J."/>
            <person name="Shi P."/>
            <person name="Wang J."/>
            <person name="Liu J."/>
        </authorList>
    </citation>
    <scope>NUCLEOTIDE SEQUENCE [LARGE SCALE GENOMIC DNA]</scope>
    <source>
        <strain evidence="15">yakQH1</strain>
    </source>
</reference>
<dbReference type="InterPro" id="IPR014392">
    <property type="entry name" value="PTP_non-rcpt_14/21"/>
</dbReference>
<evidence type="ECO:0000256" key="3">
    <source>
        <dbReference type="ARBA" id="ARBA00022490"/>
    </source>
</evidence>
<proteinExistence type="inferred from homology"/>
<protein>
    <recommendedName>
        <fullName evidence="8">Tyrosine-protein phosphatase non-receptor type</fullName>
        <ecNumber evidence="8">3.1.3.48</ecNumber>
    </recommendedName>
</protein>
<evidence type="ECO:0000256" key="10">
    <source>
        <dbReference type="SAM" id="MobiDB-lite"/>
    </source>
</evidence>
<dbReference type="SMART" id="SM01196">
    <property type="entry name" value="FERM_C"/>
    <property type="match status" value="1"/>
</dbReference>
<evidence type="ECO:0000259" key="11">
    <source>
        <dbReference type="PROSITE" id="PS50055"/>
    </source>
</evidence>
<dbReference type="CDD" id="cd17192">
    <property type="entry name" value="FERM_F1_PTPN21"/>
    <property type="match status" value="1"/>
</dbReference>
<name>L8IGV3_9CETA</name>
<dbReference type="GO" id="GO:0005856">
    <property type="term" value="C:cytoskeleton"/>
    <property type="evidence" value="ECO:0007669"/>
    <property type="project" value="UniProtKB-SubCell"/>
</dbReference>
<dbReference type="AlphaFoldDB" id="L8IGV3"/>
<evidence type="ECO:0000256" key="5">
    <source>
        <dbReference type="ARBA" id="ARBA00022801"/>
    </source>
</evidence>
<dbReference type="InterPro" id="IPR041782">
    <property type="entry name" value="PTPN14/21_FERM_C"/>
</dbReference>
<dbReference type="EMBL" id="JH881207">
    <property type="protein sequence ID" value="ELR55735.1"/>
    <property type="molecule type" value="Genomic_DNA"/>
</dbReference>
<evidence type="ECO:0000259" key="13">
    <source>
        <dbReference type="PROSITE" id="PS50057"/>
    </source>
</evidence>
<feature type="active site" description="Phosphocysteine intermediate" evidence="9">
    <location>
        <position position="1077"/>
    </location>
</feature>
<dbReference type="EC" id="3.1.3.48" evidence="8"/>
<dbReference type="PROSITE" id="PS00661">
    <property type="entry name" value="FERM_2"/>
    <property type="match status" value="1"/>
</dbReference>
<dbReference type="InterPro" id="IPR000387">
    <property type="entry name" value="Tyr_Pase_dom"/>
</dbReference>
<dbReference type="InterPro" id="IPR018979">
    <property type="entry name" value="FERM_N"/>
</dbReference>
<feature type="region of interest" description="Disordered" evidence="10">
    <location>
        <begin position="686"/>
        <end position="819"/>
    </location>
</feature>
<evidence type="ECO:0000313" key="14">
    <source>
        <dbReference type="EMBL" id="ELR55735.1"/>
    </source>
</evidence>
<dbReference type="CDD" id="cd13188">
    <property type="entry name" value="FERM_C_PTPN14_PTPN21"/>
    <property type="match status" value="1"/>
</dbReference>